<proteinExistence type="predicted"/>
<feature type="transmembrane region" description="Helical" evidence="7">
    <location>
        <begin position="39"/>
        <end position="61"/>
    </location>
</feature>
<dbReference type="Proteomes" id="UP001596388">
    <property type="component" value="Unassembled WGS sequence"/>
</dbReference>
<comment type="subcellular location">
    <subcellularLocation>
        <location evidence="1">Cell membrane</location>
        <topology evidence="1">Multi-pass membrane protein</topology>
    </subcellularLocation>
</comment>
<organism evidence="9 10">
    <name type="scientific">Halobaculum marinum</name>
    <dbReference type="NCBI Taxonomy" id="3031996"/>
    <lineage>
        <taxon>Archaea</taxon>
        <taxon>Methanobacteriati</taxon>
        <taxon>Methanobacteriota</taxon>
        <taxon>Stenosarchaea group</taxon>
        <taxon>Halobacteria</taxon>
        <taxon>Halobacteriales</taxon>
        <taxon>Haloferacaceae</taxon>
        <taxon>Halobaculum</taxon>
    </lineage>
</organism>
<evidence type="ECO:0000313" key="9">
    <source>
        <dbReference type="EMBL" id="MFC7098540.1"/>
    </source>
</evidence>
<dbReference type="InterPro" id="IPR050622">
    <property type="entry name" value="CPA3_antiporter_subunitB"/>
</dbReference>
<evidence type="ECO:0000256" key="4">
    <source>
        <dbReference type="ARBA" id="ARBA00022989"/>
    </source>
</evidence>
<accession>A0ABD5WYD3</accession>
<dbReference type="PANTHER" id="PTHR33932:SF4">
    <property type="entry name" value="NA(+)_H(+) ANTIPORTER SUBUNIT B"/>
    <property type="match status" value="1"/>
</dbReference>
<keyword evidence="5 7" id="KW-0472">Membrane</keyword>
<dbReference type="GO" id="GO:0005886">
    <property type="term" value="C:plasma membrane"/>
    <property type="evidence" value="ECO:0007669"/>
    <property type="project" value="UniProtKB-SubCell"/>
</dbReference>
<feature type="compositionally biased region" description="Basic and acidic residues" evidence="6">
    <location>
        <begin position="1"/>
        <end position="15"/>
    </location>
</feature>
<feature type="transmembrane region" description="Helical" evidence="7">
    <location>
        <begin position="68"/>
        <end position="88"/>
    </location>
</feature>
<dbReference type="AlphaFoldDB" id="A0ABD5WYD3"/>
<keyword evidence="4 7" id="KW-1133">Transmembrane helix</keyword>
<comment type="caution">
    <text evidence="9">The sequence shown here is derived from an EMBL/GenBank/DDBJ whole genome shotgun (WGS) entry which is preliminary data.</text>
</comment>
<evidence type="ECO:0000313" key="10">
    <source>
        <dbReference type="Proteomes" id="UP001596388"/>
    </source>
</evidence>
<evidence type="ECO:0000256" key="6">
    <source>
        <dbReference type="SAM" id="MobiDB-lite"/>
    </source>
</evidence>
<evidence type="ECO:0000256" key="7">
    <source>
        <dbReference type="SAM" id="Phobius"/>
    </source>
</evidence>
<keyword evidence="10" id="KW-1185">Reference proteome</keyword>
<evidence type="ECO:0000256" key="2">
    <source>
        <dbReference type="ARBA" id="ARBA00022475"/>
    </source>
</evidence>
<gene>
    <name evidence="9" type="ORF">ACFQKD_14615</name>
</gene>
<keyword evidence="2" id="KW-1003">Cell membrane</keyword>
<dbReference type="InterPro" id="IPR007182">
    <property type="entry name" value="MnhB"/>
</dbReference>
<dbReference type="PANTHER" id="PTHR33932">
    <property type="entry name" value="NA(+)/H(+) ANTIPORTER SUBUNIT B"/>
    <property type="match status" value="1"/>
</dbReference>
<dbReference type="Pfam" id="PF04039">
    <property type="entry name" value="MnhB"/>
    <property type="match status" value="1"/>
</dbReference>
<sequence>MSDNADRASEAHAADSSEAVSDQASNGSNHPSYDRHTTVIARTVVRVVVPIILVTAIGLLFQGHNRPGGGFIGAVLTVTAFVLVYVIFGLDYLQDELLGIDDPNDGTHAAVEQYRWLFAGGLALAAGSGLVPVVAGLPFLTQAVLFLEGVPLYGNFELASAFAFDLGVYLAVVGGLLTVLGEVGYE</sequence>
<dbReference type="RefSeq" id="WP_276236925.1">
    <property type="nucleotide sequence ID" value="NZ_CP119989.1"/>
</dbReference>
<evidence type="ECO:0000256" key="5">
    <source>
        <dbReference type="ARBA" id="ARBA00023136"/>
    </source>
</evidence>
<evidence type="ECO:0000259" key="8">
    <source>
        <dbReference type="Pfam" id="PF04039"/>
    </source>
</evidence>
<feature type="domain" description="Na+/H+ antiporter MnhB subunit-related protein" evidence="8">
    <location>
        <begin position="40"/>
        <end position="178"/>
    </location>
</feature>
<name>A0ABD5WYD3_9EURY</name>
<dbReference type="EMBL" id="JBHTAG010000003">
    <property type="protein sequence ID" value="MFC7098540.1"/>
    <property type="molecule type" value="Genomic_DNA"/>
</dbReference>
<evidence type="ECO:0000256" key="3">
    <source>
        <dbReference type="ARBA" id="ARBA00022692"/>
    </source>
</evidence>
<protein>
    <submittedName>
        <fullName evidence="9">MnhB domain-containing protein</fullName>
    </submittedName>
</protein>
<feature type="transmembrane region" description="Helical" evidence="7">
    <location>
        <begin position="116"/>
        <end position="146"/>
    </location>
</feature>
<feature type="transmembrane region" description="Helical" evidence="7">
    <location>
        <begin position="158"/>
        <end position="180"/>
    </location>
</feature>
<keyword evidence="3 7" id="KW-0812">Transmembrane</keyword>
<feature type="region of interest" description="Disordered" evidence="6">
    <location>
        <begin position="1"/>
        <end position="33"/>
    </location>
</feature>
<evidence type="ECO:0000256" key="1">
    <source>
        <dbReference type="ARBA" id="ARBA00004651"/>
    </source>
</evidence>
<dbReference type="GeneID" id="79270532"/>
<reference evidence="9 10" key="1">
    <citation type="journal article" date="2019" name="Int. J. Syst. Evol. Microbiol.">
        <title>The Global Catalogue of Microorganisms (GCM) 10K type strain sequencing project: providing services to taxonomists for standard genome sequencing and annotation.</title>
        <authorList>
            <consortium name="The Broad Institute Genomics Platform"/>
            <consortium name="The Broad Institute Genome Sequencing Center for Infectious Disease"/>
            <person name="Wu L."/>
            <person name="Ma J."/>
        </authorList>
    </citation>
    <scope>NUCLEOTIDE SEQUENCE [LARGE SCALE GENOMIC DNA]</scope>
    <source>
        <strain evidence="9 10">DT55</strain>
    </source>
</reference>